<dbReference type="InterPro" id="IPR011992">
    <property type="entry name" value="EF-hand-dom_pair"/>
</dbReference>
<dbReference type="SUPFAM" id="SSF47473">
    <property type="entry name" value="EF-hand"/>
    <property type="match status" value="1"/>
</dbReference>
<dbReference type="RefSeq" id="XP_036367878.1">
    <property type="nucleotide sequence ID" value="XM_036511985.1"/>
</dbReference>
<dbReference type="PANTHER" id="PTHR34524:SF15">
    <property type="entry name" value="EF-HAND DOMAIN-CONTAINING PROTEIN"/>
    <property type="match status" value="1"/>
</dbReference>
<name>A0A7E6FJU3_9MOLL</name>
<keyword evidence="2" id="KW-0677">Repeat</keyword>
<reference evidence="7" key="1">
    <citation type="submission" date="2025-08" db="UniProtKB">
        <authorList>
            <consortium name="RefSeq"/>
        </authorList>
    </citation>
    <scope>IDENTIFICATION</scope>
</reference>
<evidence type="ECO:0000256" key="4">
    <source>
        <dbReference type="SAM" id="MobiDB-lite"/>
    </source>
</evidence>
<feature type="domain" description="Calcyphosin-2 PH" evidence="5">
    <location>
        <begin position="346"/>
        <end position="448"/>
    </location>
</feature>
<sequence>MTGRRFFSSVSTFPAVKTCLRLKYQDSEGDVKRNLMDLKIFGSKASLQNCLPETPRSGFKTSTKQYNKKPRCYSACQKYPGENCRPECVPTLDLRYLQEPETKSKVSIDCYDLNLDNLSTSSSSNRCLDNFTVRSNPHKHNSSVSSGHVDVPTLDIQDSAREPNTKAKKNSVWDNAVIPEDLPKPSEKYKNLYNEYKEEMKSSYSKHKALSPVNNHCPSNKNMAEKKQFPNTGMDDTLEQCISQLKFLSQMNSSKQSNMEELEELKKKEKLIETVMVDQLSRSVICDPEQDEHLTEPHSYVSHKPRGVNRFLHETSIKTRSTSTENLLSKRVKFGVRLLTHNDHDALRELMGFFFHVDNSLTIYEFRQFGKSAKALPFILRDVYPSPLGLGSHTSTKFYSLSNIYPGADLVISGHNQPCLPETLKKQPIVFFRVTDVDEQEKSKILLANVLPSDQKDVYTKMHVPKEKEEREKSLLFAKVQQIVCDKLKRRGVRTVTGLGQHYEKLCQKSSAPQHFLVKSDLEEGLKVFHIELPQTSLNQLFSYLDAKGSGFVDYSLYMRTVIGEMNEYRKSFVRKAYRKMRGATKDCINVSELKKFYRAGSQNNVFSGGELYDALQLMLSVLNKSSKETEVIRYIEWEQYYEGLSIGIESDVDFLRILKNLWSV</sequence>
<evidence type="ECO:0000313" key="6">
    <source>
        <dbReference type="Proteomes" id="UP000515154"/>
    </source>
</evidence>
<dbReference type="Pfam" id="PF25348">
    <property type="entry name" value="PH_CAYP2"/>
    <property type="match status" value="1"/>
</dbReference>
<dbReference type="AlphaFoldDB" id="A0A7E6FJU3"/>
<dbReference type="GO" id="GO:0046872">
    <property type="term" value="F:metal ion binding"/>
    <property type="evidence" value="ECO:0007669"/>
    <property type="project" value="UniProtKB-KW"/>
</dbReference>
<keyword evidence="6" id="KW-1185">Reference proteome</keyword>
<evidence type="ECO:0000256" key="3">
    <source>
        <dbReference type="ARBA" id="ARBA00022837"/>
    </source>
</evidence>
<dbReference type="PANTHER" id="PTHR34524">
    <property type="entry name" value="CALCYPHOSIN"/>
    <property type="match status" value="1"/>
</dbReference>
<dbReference type="InterPro" id="IPR057461">
    <property type="entry name" value="CAYP2_PH"/>
</dbReference>
<evidence type="ECO:0000256" key="2">
    <source>
        <dbReference type="ARBA" id="ARBA00022737"/>
    </source>
</evidence>
<accession>A0A7E6FJU3</accession>
<keyword evidence="3" id="KW-0106">Calcium</keyword>
<evidence type="ECO:0000313" key="7">
    <source>
        <dbReference type="RefSeq" id="XP_036367878.1"/>
    </source>
</evidence>
<organism evidence="6 7">
    <name type="scientific">Octopus sinensis</name>
    <name type="common">East Asian common octopus</name>
    <dbReference type="NCBI Taxonomy" id="2607531"/>
    <lineage>
        <taxon>Eukaryota</taxon>
        <taxon>Metazoa</taxon>
        <taxon>Spiralia</taxon>
        <taxon>Lophotrochozoa</taxon>
        <taxon>Mollusca</taxon>
        <taxon>Cephalopoda</taxon>
        <taxon>Coleoidea</taxon>
        <taxon>Octopodiformes</taxon>
        <taxon>Octopoda</taxon>
        <taxon>Incirrata</taxon>
        <taxon>Octopodidae</taxon>
        <taxon>Octopus</taxon>
    </lineage>
</organism>
<dbReference type="InterPro" id="IPR051581">
    <property type="entry name" value="Ca-bind"/>
</dbReference>
<feature type="region of interest" description="Disordered" evidence="4">
    <location>
        <begin position="135"/>
        <end position="172"/>
    </location>
</feature>
<protein>
    <submittedName>
        <fullName evidence="7">Calcyphosin-2-like isoform X1</fullName>
    </submittedName>
</protein>
<evidence type="ECO:0000259" key="5">
    <source>
        <dbReference type="Pfam" id="PF25348"/>
    </source>
</evidence>
<proteinExistence type="predicted"/>
<dbReference type="Gene3D" id="1.10.238.10">
    <property type="entry name" value="EF-hand"/>
    <property type="match status" value="1"/>
</dbReference>
<gene>
    <name evidence="7" type="primary">LOC115222975</name>
</gene>
<keyword evidence="1" id="KW-0479">Metal-binding</keyword>
<evidence type="ECO:0000256" key="1">
    <source>
        <dbReference type="ARBA" id="ARBA00022723"/>
    </source>
</evidence>
<dbReference type="Proteomes" id="UP000515154">
    <property type="component" value="Linkage group LG21"/>
</dbReference>